<name>A0ABQ0A8Q8_9GAMM</name>
<keyword evidence="4" id="KW-1185">Reference proteome</keyword>
<gene>
    <name evidence="3" type="ORF">NBRC116591_18450</name>
</gene>
<dbReference type="EMBL" id="BAABWN010000005">
    <property type="protein sequence ID" value="GAA6168034.1"/>
    <property type="molecule type" value="Genomic_DNA"/>
</dbReference>
<feature type="region of interest" description="Disordered" evidence="1">
    <location>
        <begin position="1"/>
        <end position="26"/>
    </location>
</feature>
<feature type="transmembrane region" description="Helical" evidence="2">
    <location>
        <begin position="264"/>
        <end position="285"/>
    </location>
</feature>
<proteinExistence type="predicted"/>
<evidence type="ECO:0000313" key="3">
    <source>
        <dbReference type="EMBL" id="GAA6168034.1"/>
    </source>
</evidence>
<accession>A0ABQ0A8Q8</accession>
<keyword evidence="2" id="KW-0812">Transmembrane</keyword>
<evidence type="ECO:0000256" key="2">
    <source>
        <dbReference type="SAM" id="Phobius"/>
    </source>
</evidence>
<keyword evidence="2" id="KW-0472">Membrane</keyword>
<dbReference type="RefSeq" id="WP_353302698.1">
    <property type="nucleotide sequence ID" value="NZ_BAABWN010000005.1"/>
</dbReference>
<organism evidence="3 4">
    <name type="scientific">Sessilibacter corallicola</name>
    <dbReference type="NCBI Taxonomy" id="2904075"/>
    <lineage>
        <taxon>Bacteria</taxon>
        <taxon>Pseudomonadati</taxon>
        <taxon>Pseudomonadota</taxon>
        <taxon>Gammaproteobacteria</taxon>
        <taxon>Cellvibrionales</taxon>
        <taxon>Cellvibrionaceae</taxon>
        <taxon>Sessilibacter</taxon>
    </lineage>
</organism>
<reference evidence="3 4" key="1">
    <citation type="submission" date="2024-04" db="EMBL/GenBank/DDBJ databases">
        <title>Draft genome sequence of Sessilibacter corallicola NBRC 116591.</title>
        <authorList>
            <person name="Miyakawa T."/>
            <person name="Kusuya Y."/>
            <person name="Miura T."/>
        </authorList>
    </citation>
    <scope>NUCLEOTIDE SEQUENCE [LARGE SCALE GENOMIC DNA]</scope>
    <source>
        <strain evidence="3 4">KU-00831-HH</strain>
    </source>
</reference>
<sequence length="541" mass="61828">MNSNLQAEESTLETNDQNNISSTVENSTQARISELSTEITSIRESISEIDRQIEFSTYEDELDSLRNQKENQQVLLADKLIAFEQIATGIVDQSVFDETKSNDFSWHKELKEIFKPIVYELKKLTERPRQIDRLTSEIESLKLQQELAVSAINKLHELKLLPNNSEIHNNLNNLEIQWQNKLSDINNNLALVSIQLEEKQQNSGPHSGEIVQFLKDFFSGRGLNLLLATLAFSLTLITLRFLSHQLERFIRRGSDRERRFFSRLVHVVFQVLAVLLALFSLLATLYTLGDWLLLTLVIIFLIGLAIALRNSLPQYLGEVRLLLNLGPVREGERIMYNGLPWRVSRLNIHSDLVNPALTGGRIRLPITELSEMVSRRWSRTEPWFPCKPKDFVILNDETYGEILLQTPDTVQLKVFGGSVKTYKTQEFLDLSPRNISEGFGISVVLKLDHSLQSEITSGVIEKLREQIKQLLDSSAYKEHIHQLNIEFDQANILSLDVIIQATVSGECASDFNNIRRFIQKGAIECCDRNGWTISKANNVLQ</sequence>
<feature type="transmembrane region" description="Helical" evidence="2">
    <location>
        <begin position="222"/>
        <end position="243"/>
    </location>
</feature>
<feature type="transmembrane region" description="Helical" evidence="2">
    <location>
        <begin position="291"/>
        <end position="308"/>
    </location>
</feature>
<keyword evidence="2" id="KW-1133">Transmembrane helix</keyword>
<evidence type="ECO:0000256" key="1">
    <source>
        <dbReference type="SAM" id="MobiDB-lite"/>
    </source>
</evidence>
<evidence type="ECO:0008006" key="5">
    <source>
        <dbReference type="Google" id="ProtNLM"/>
    </source>
</evidence>
<protein>
    <recommendedName>
        <fullName evidence="5">Mechanosensitive ion channel</fullName>
    </recommendedName>
</protein>
<dbReference type="Proteomes" id="UP001465153">
    <property type="component" value="Unassembled WGS sequence"/>
</dbReference>
<comment type="caution">
    <text evidence="3">The sequence shown here is derived from an EMBL/GenBank/DDBJ whole genome shotgun (WGS) entry which is preliminary data.</text>
</comment>
<evidence type="ECO:0000313" key="4">
    <source>
        <dbReference type="Proteomes" id="UP001465153"/>
    </source>
</evidence>